<comment type="caution">
    <text evidence="14">The sequence shown here is derived from an EMBL/GenBank/DDBJ whole genome shotgun (WGS) entry which is preliminary data.</text>
</comment>
<dbReference type="InterPro" id="IPR014718">
    <property type="entry name" value="GH-type_carb-bd"/>
</dbReference>
<dbReference type="InterPro" id="IPR017853">
    <property type="entry name" value="GH"/>
</dbReference>
<dbReference type="Pfam" id="PF16353">
    <property type="entry name" value="LacZ_4"/>
    <property type="match status" value="1"/>
</dbReference>
<dbReference type="Gene3D" id="2.60.120.260">
    <property type="entry name" value="Galactose-binding domain-like"/>
    <property type="match status" value="1"/>
</dbReference>
<dbReference type="PRINTS" id="PR00132">
    <property type="entry name" value="GLHYDRLASE2"/>
</dbReference>
<dbReference type="SUPFAM" id="SSF74650">
    <property type="entry name" value="Galactose mutarotase-like"/>
    <property type="match status" value="1"/>
</dbReference>
<dbReference type="SMART" id="SM01038">
    <property type="entry name" value="Bgal_small_N"/>
    <property type="match status" value="1"/>
</dbReference>
<dbReference type="InterPro" id="IPR004199">
    <property type="entry name" value="B-gal_small/dom_5"/>
</dbReference>
<evidence type="ECO:0000313" key="15">
    <source>
        <dbReference type="Proteomes" id="UP001139344"/>
    </source>
</evidence>
<comment type="similarity">
    <text evidence="4 12">Belongs to the glycosyl hydrolase 2 family.</text>
</comment>
<comment type="subunit">
    <text evidence="5">Monomer.</text>
</comment>
<evidence type="ECO:0000256" key="10">
    <source>
        <dbReference type="ARBA" id="ARBA00023295"/>
    </source>
</evidence>
<dbReference type="InterPro" id="IPR006103">
    <property type="entry name" value="Glyco_hydro_2_cat"/>
</dbReference>
<dbReference type="Pfam" id="PF00703">
    <property type="entry name" value="Glyco_hydro_2"/>
    <property type="match status" value="1"/>
</dbReference>
<dbReference type="PANTHER" id="PTHR46323:SF2">
    <property type="entry name" value="BETA-GALACTOSIDASE"/>
    <property type="match status" value="1"/>
</dbReference>
<dbReference type="SUPFAM" id="SSF49785">
    <property type="entry name" value="Galactose-binding domain-like"/>
    <property type="match status" value="1"/>
</dbReference>
<evidence type="ECO:0000256" key="6">
    <source>
        <dbReference type="ARBA" id="ARBA00012756"/>
    </source>
</evidence>
<dbReference type="GO" id="GO:0004565">
    <property type="term" value="F:beta-galactosidase activity"/>
    <property type="evidence" value="ECO:0007669"/>
    <property type="project" value="UniProtKB-EC"/>
</dbReference>
<evidence type="ECO:0000256" key="1">
    <source>
        <dbReference type="ARBA" id="ARBA00001412"/>
    </source>
</evidence>
<dbReference type="InterPro" id="IPR050347">
    <property type="entry name" value="Bact_Beta-galactosidase"/>
</dbReference>
<protein>
    <recommendedName>
        <fullName evidence="7 12">Beta-galactosidase</fullName>
        <ecNumber evidence="6 12">3.2.1.23</ecNumber>
    </recommendedName>
    <alternativeName>
        <fullName evidence="11 12">Lactase</fullName>
    </alternativeName>
</protein>
<dbReference type="EMBL" id="JAJSON010000025">
    <property type="protein sequence ID" value="MCG9972563.1"/>
    <property type="molecule type" value="Genomic_DNA"/>
</dbReference>
<evidence type="ECO:0000259" key="13">
    <source>
        <dbReference type="SMART" id="SM01038"/>
    </source>
</evidence>
<keyword evidence="9" id="KW-0106">Calcium</keyword>
<dbReference type="InterPro" id="IPR023230">
    <property type="entry name" value="Glyco_hydro_2_CS"/>
</dbReference>
<comment type="catalytic activity">
    <reaction evidence="1 12">
        <text>Hydrolysis of terminal non-reducing beta-D-galactose residues in beta-D-galactosides.</text>
        <dbReference type="EC" id="3.2.1.23"/>
    </reaction>
</comment>
<evidence type="ECO:0000313" key="14">
    <source>
        <dbReference type="EMBL" id="MCG9972563.1"/>
    </source>
</evidence>
<dbReference type="InterPro" id="IPR006102">
    <property type="entry name" value="Ig-like_GH2"/>
</dbReference>
<feature type="domain" description="Beta galactosidase small chain/" evidence="13">
    <location>
        <begin position="772"/>
        <end position="1060"/>
    </location>
</feature>
<dbReference type="RefSeq" id="WP_240099930.1">
    <property type="nucleotide sequence ID" value="NZ_JAJSON010000025.1"/>
</dbReference>
<name>A0A9X1UYE7_9FLAO</name>
<dbReference type="Pfam" id="PF02837">
    <property type="entry name" value="Glyco_hydro_2_N"/>
    <property type="match status" value="1"/>
</dbReference>
<keyword evidence="8 12" id="KW-0378">Hydrolase</keyword>
<keyword evidence="10 12" id="KW-0326">Glycosidase</keyword>
<dbReference type="Gene3D" id="3.20.20.80">
    <property type="entry name" value="Glycosidases"/>
    <property type="match status" value="1"/>
</dbReference>
<comment type="cofactor">
    <cofactor evidence="3">
        <name>Na(+)</name>
        <dbReference type="ChEBI" id="CHEBI:29101"/>
    </cofactor>
</comment>
<dbReference type="Proteomes" id="UP001139344">
    <property type="component" value="Unassembled WGS sequence"/>
</dbReference>
<dbReference type="Gene3D" id="2.60.40.10">
    <property type="entry name" value="Immunoglobulins"/>
    <property type="match status" value="2"/>
</dbReference>
<dbReference type="InterPro" id="IPR036156">
    <property type="entry name" value="Beta-gal/glucu_dom_sf"/>
</dbReference>
<dbReference type="AlphaFoldDB" id="A0A9X1UYE7"/>
<dbReference type="Pfam" id="PF02836">
    <property type="entry name" value="Glyco_hydro_2_C"/>
    <property type="match status" value="1"/>
</dbReference>
<dbReference type="PROSITE" id="PS00719">
    <property type="entry name" value="GLYCOSYL_HYDROL_F2_1"/>
    <property type="match status" value="1"/>
</dbReference>
<evidence type="ECO:0000256" key="7">
    <source>
        <dbReference type="ARBA" id="ARBA00013303"/>
    </source>
</evidence>
<evidence type="ECO:0000256" key="5">
    <source>
        <dbReference type="ARBA" id="ARBA00011245"/>
    </source>
</evidence>
<evidence type="ECO:0000256" key="11">
    <source>
        <dbReference type="ARBA" id="ARBA00032230"/>
    </source>
</evidence>
<evidence type="ECO:0000256" key="9">
    <source>
        <dbReference type="ARBA" id="ARBA00022837"/>
    </source>
</evidence>
<evidence type="ECO:0000256" key="4">
    <source>
        <dbReference type="ARBA" id="ARBA00007401"/>
    </source>
</evidence>
<dbReference type="GO" id="GO:0005990">
    <property type="term" value="P:lactose catabolic process"/>
    <property type="evidence" value="ECO:0007669"/>
    <property type="project" value="TreeGrafter"/>
</dbReference>
<dbReference type="SUPFAM" id="SSF51445">
    <property type="entry name" value="(Trans)glycosidases"/>
    <property type="match status" value="1"/>
</dbReference>
<dbReference type="Pfam" id="PF02929">
    <property type="entry name" value="Bgal_small_N"/>
    <property type="match status" value="1"/>
</dbReference>
<dbReference type="InterPro" id="IPR006104">
    <property type="entry name" value="Glyco_hydro_2_N"/>
</dbReference>
<dbReference type="EC" id="3.2.1.23" evidence="6 12"/>
<dbReference type="InterPro" id="IPR008979">
    <property type="entry name" value="Galactose-bd-like_sf"/>
</dbReference>
<gene>
    <name evidence="14" type="ORF">LU635_13010</name>
</gene>
<dbReference type="InterPro" id="IPR011013">
    <property type="entry name" value="Gal_mutarotase_sf_dom"/>
</dbReference>
<evidence type="ECO:0000256" key="3">
    <source>
        <dbReference type="ARBA" id="ARBA00001959"/>
    </source>
</evidence>
<dbReference type="PANTHER" id="PTHR46323">
    <property type="entry name" value="BETA-GALACTOSIDASE"/>
    <property type="match status" value="1"/>
</dbReference>
<keyword evidence="15" id="KW-1185">Reference proteome</keyword>
<proteinExistence type="inferred from homology"/>
<accession>A0A9X1UYE7</accession>
<dbReference type="GO" id="GO:0009341">
    <property type="term" value="C:beta-galactosidase complex"/>
    <property type="evidence" value="ECO:0007669"/>
    <property type="project" value="InterPro"/>
</dbReference>
<evidence type="ECO:0000256" key="12">
    <source>
        <dbReference type="RuleBase" id="RU361154"/>
    </source>
</evidence>
<dbReference type="SUPFAM" id="SSF49303">
    <property type="entry name" value="beta-Galactosidase/glucuronidase domain"/>
    <property type="match status" value="2"/>
</dbReference>
<sequence length="1063" mass="120857">MKKIYLLLIIIITISCQEKSPEKPVYIAKKWENPEWENPEIFQINREEPTATFYRYPDENEALSDDGWENSSFYKSLNGTWDFYYADSVQARPAEFYKTDFSTQGWDTISVPSNWEMQGFGIPIYTNVKYVFPNNPPYIQHDLNNVGTYKRTFTIPEELRSKDIHLHFAGVSGAMYVYVNGKQVGYNEGSKTPAQFDITEYVKEGENDLSVQVLRWSDGSYMEDQDFWRLSGIERDVYLMATNKVYLHDFRVGQDLVNNYKDGNFSLDLEIVNKTGDPVKKNIEVKLLNGKEEIATLSKDVIAEPGNTMLSLQETIKNVKAWTAETPNLYKLVISLADDQGTNEVTALNAGFRNIEIKNSQFLVNGQPVLLKGVNLHDHDEETGHVISKELTIKDLRLMKENNVNAIRCSHYPKNPFFYSLCDQYGFYVIDEANIETHGMGTTNQGLDNNEKAKSVHPAYLPEWKEMHLDRTIRMFERDKNYPSIVTWSLGNEAGNGDNFFATYAWLKEHDSTRPTQYEGATGYENTDIQAPMYMRIPGMIKYAENNPKRPLILCEYSHAMGNSLGNFQDYWDVIEKYEVMQGGFIWDWVDQGLLAKTENGEEYWGYGGDFGASEIQNDKNFCLNGIVNPDRTPHPGLAELKKVYQHIKFNNGNILNGTVEVENGYFFKDLSDFDFSWELFENGQSLASGEIGQISLAPQESKTIKLDLPEINSGNNEYALNVYAKTNKELPLLHKNHVLAYEQFVTGKYIPELKNSSNGSLEIAVSDSLLSIGAEAIKVSFDKASGKLIGLNYGNGNLILEGLKPNYWRAPTDNDFGFKMPRKMAEWKKATHDQQLSELSILVDGRSMDVTEITEKISGVKVEILAKYKLAGDLGSTVMSYEIDSDGTVKVSHELKKVKKEVSKLPRFGSNIILKAEYNKVNWYGKGPHENYIDRNTAALLGVYEASVEELYFPYARPQENGYRTGARWVTFTNAEGNGIEIIGEEPIGFSAHHQYQSDFDAGETKAQRHTTDVPQRDFVSVNLDDKQMGVGGDTSWGAQPHDKYQIEPENMSYAYFIKPVK</sequence>
<evidence type="ECO:0000256" key="2">
    <source>
        <dbReference type="ARBA" id="ARBA00001913"/>
    </source>
</evidence>
<comment type="cofactor">
    <cofactor evidence="2">
        <name>Ca(2+)</name>
        <dbReference type="ChEBI" id="CHEBI:29108"/>
    </cofactor>
</comment>
<organism evidence="14 15">
    <name type="scientific">Christiangramia crocea</name>
    <dbReference type="NCBI Taxonomy" id="2904124"/>
    <lineage>
        <taxon>Bacteria</taxon>
        <taxon>Pseudomonadati</taxon>
        <taxon>Bacteroidota</taxon>
        <taxon>Flavobacteriia</taxon>
        <taxon>Flavobacteriales</taxon>
        <taxon>Flavobacteriaceae</taxon>
        <taxon>Christiangramia</taxon>
    </lineage>
</organism>
<dbReference type="InterPro" id="IPR013783">
    <property type="entry name" value="Ig-like_fold"/>
</dbReference>
<dbReference type="FunFam" id="3.20.20.80:FF:000018">
    <property type="entry name" value="Beta-galactosidase"/>
    <property type="match status" value="1"/>
</dbReference>
<dbReference type="InterPro" id="IPR006101">
    <property type="entry name" value="Glyco_hydro_2"/>
</dbReference>
<dbReference type="InterPro" id="IPR032312">
    <property type="entry name" value="LacZ_4"/>
</dbReference>
<dbReference type="PROSITE" id="PS51257">
    <property type="entry name" value="PROKAR_LIPOPROTEIN"/>
    <property type="match status" value="1"/>
</dbReference>
<evidence type="ECO:0000256" key="8">
    <source>
        <dbReference type="ARBA" id="ARBA00022801"/>
    </source>
</evidence>
<dbReference type="GO" id="GO:0030246">
    <property type="term" value="F:carbohydrate binding"/>
    <property type="evidence" value="ECO:0007669"/>
    <property type="project" value="InterPro"/>
</dbReference>
<dbReference type="Gene3D" id="2.70.98.10">
    <property type="match status" value="1"/>
</dbReference>
<reference evidence="14" key="1">
    <citation type="submission" date="2021-12" db="EMBL/GenBank/DDBJ databases">
        <title>Description of Gramella crocea sp. nov., a new bacterium isolated from activated sludge.</title>
        <authorList>
            <person name="Zhang X."/>
        </authorList>
    </citation>
    <scope>NUCLEOTIDE SEQUENCE</scope>
    <source>
        <strain evidence="14">YB25</strain>
    </source>
</reference>